<dbReference type="STRING" id="1314782.A0A165W577"/>
<evidence type="ECO:0000313" key="5">
    <source>
        <dbReference type="EMBL" id="KZT30683.1"/>
    </source>
</evidence>
<dbReference type="PANTHER" id="PTHR13471">
    <property type="entry name" value="TETRATRICOPEPTIDE-LIKE HELICAL"/>
    <property type="match status" value="1"/>
</dbReference>
<dbReference type="GO" id="GO:0031048">
    <property type="term" value="P:regulatory ncRNA-mediated heterochromatin formation"/>
    <property type="evidence" value="ECO:0007669"/>
    <property type="project" value="TreeGrafter"/>
</dbReference>
<dbReference type="EMBL" id="KV425551">
    <property type="protein sequence ID" value="KZT30683.1"/>
    <property type="molecule type" value="Genomic_DNA"/>
</dbReference>
<evidence type="ECO:0000256" key="1">
    <source>
        <dbReference type="ARBA" id="ARBA00004123"/>
    </source>
</evidence>
<evidence type="ECO:0000256" key="4">
    <source>
        <dbReference type="SAM" id="MobiDB-lite"/>
    </source>
</evidence>
<comment type="similarity">
    <text evidence="2">Belongs to the NRDE2 family.</text>
</comment>
<sequence>MSAPSFSSFPPSFSSFPDIEVGPSRVASSTAKKGEEKERKRKDKKLRDKESKNGRENETFRKYKSEREVDRSWDTEHDERVKNKQDTLQRRSGSPPLYFTDKKGDPLNVTYGGLHAGSVPKYQAVARGRQILGLPRGWTVIHSSGKGIEIGMGGRRKMHTLTDTRSRALLQATPTRRLLTSDSHNYKYKETEGFLRVRSGRQRPEDQSYRSILNRRTDRDSGSSGSSGSETEDSITSDDDVAATTLTALQIKLKALEERLSTDPSQVSVWLSLLQYSLSNVPVTSKNAARVRSEITTSILARALSAHPDNRKLTLLRLKYVAAGEELWHKSKVRAEWESALQEADDVEVWIAWLDWRLRKGERGMDGIMEDAGRVLNKLQQNEVGQLRAIWRIAIALRDAGYGERATAIFQAQAELIFEIPQSMYGLPLEHQLDALEEFWESEAPRLGEAGAKGWASWVAAGRPDHVPSGFGARDTDASPDDSDPYRRWSADELVCDKKKLLPSRTIDDVDDPYATVLFSDIRPFLWQWSTAKAKHAFRLVWISYLGLHVPGFVSSLSTRPSENFDDRWAYTPFATEYKLNSLFPLDSTSKLTTADSFAGVLVGKERSYSSEFGPVKDWAFGIVNPLGSLLDGEGKGKGAFWDEQDVAGVNVGLVKRIFEGCRMVGLDDEDAQWDSLALAFEAALSIKSAVKLSRSFLSAVRNSLAHWANHARLERLRGHPADARKIYNTVLVGSPTNFQRPGVGCLWWDWAEMEWLLSDSDAALEVILKSVDMQGAGGIIILRCKRALEDKIRSIGDPSRWNEQQAWIRLKALSELLTSGPSAALRVFDEYLSDASSRPGTVAHESLSIASLMMLYRHGETLRNPTPPGLLRDRVHAVVDHYPSNTLAMRLFLEMEKGQSVWGRVRALLSEDDRGWREKDLARRLMEIWATLCWEKGKWLEEKERIRSALGVAVEGARTRGSSILWRIAIEFERRNGDLQRGRNLIFRAVGECPLVKELYLLAFGALRSVFSPPELDGFAETMAERGIRLRKGLDEVLEGWTDPSRGMRETEDGYGEEEIEHRARELRRLMPYH</sequence>
<dbReference type="GO" id="GO:0071013">
    <property type="term" value="C:catalytic step 2 spliceosome"/>
    <property type="evidence" value="ECO:0007669"/>
    <property type="project" value="TreeGrafter"/>
</dbReference>
<dbReference type="GO" id="GO:1902369">
    <property type="term" value="P:negative regulation of RNA catabolic process"/>
    <property type="evidence" value="ECO:0007669"/>
    <property type="project" value="TreeGrafter"/>
</dbReference>
<dbReference type="InterPro" id="IPR011990">
    <property type="entry name" value="TPR-like_helical_dom_sf"/>
</dbReference>
<gene>
    <name evidence="5" type="ORF">NEOLEDRAFT_1126287</name>
</gene>
<dbReference type="Pfam" id="PF08424">
    <property type="entry name" value="NRDE-2"/>
    <property type="match status" value="1"/>
</dbReference>
<keyword evidence="6" id="KW-1185">Reference proteome</keyword>
<comment type="subcellular location">
    <subcellularLocation>
        <location evidence="1">Nucleus</location>
    </subcellularLocation>
</comment>
<dbReference type="InterPro" id="IPR013633">
    <property type="entry name" value="NRDE-2"/>
</dbReference>
<evidence type="ECO:0008006" key="7">
    <source>
        <dbReference type="Google" id="ProtNLM"/>
    </source>
</evidence>
<dbReference type="InParanoid" id="A0A165W577"/>
<keyword evidence="3" id="KW-0539">Nucleus</keyword>
<dbReference type="AlphaFoldDB" id="A0A165W577"/>
<organism evidence="5 6">
    <name type="scientific">Neolentinus lepideus HHB14362 ss-1</name>
    <dbReference type="NCBI Taxonomy" id="1314782"/>
    <lineage>
        <taxon>Eukaryota</taxon>
        <taxon>Fungi</taxon>
        <taxon>Dikarya</taxon>
        <taxon>Basidiomycota</taxon>
        <taxon>Agaricomycotina</taxon>
        <taxon>Agaricomycetes</taxon>
        <taxon>Gloeophyllales</taxon>
        <taxon>Gloeophyllaceae</taxon>
        <taxon>Neolentinus</taxon>
    </lineage>
</organism>
<feature type="region of interest" description="Disordered" evidence="4">
    <location>
        <begin position="1"/>
        <end position="103"/>
    </location>
</feature>
<feature type="region of interest" description="Disordered" evidence="4">
    <location>
        <begin position="193"/>
        <end position="238"/>
    </location>
</feature>
<name>A0A165W577_9AGAM</name>
<proteinExistence type="inferred from homology"/>
<evidence type="ECO:0000256" key="3">
    <source>
        <dbReference type="ARBA" id="ARBA00023242"/>
    </source>
</evidence>
<dbReference type="Gene3D" id="1.25.40.10">
    <property type="entry name" value="Tetratricopeptide repeat domain"/>
    <property type="match status" value="2"/>
</dbReference>
<protein>
    <recommendedName>
        <fullName evidence="7">DUF1740-domain-containing protein</fullName>
    </recommendedName>
</protein>
<evidence type="ECO:0000313" key="6">
    <source>
        <dbReference type="Proteomes" id="UP000076761"/>
    </source>
</evidence>
<dbReference type="Proteomes" id="UP000076761">
    <property type="component" value="Unassembled WGS sequence"/>
</dbReference>
<reference evidence="5 6" key="1">
    <citation type="journal article" date="2016" name="Mol. Biol. Evol.">
        <title>Comparative Genomics of Early-Diverging Mushroom-Forming Fungi Provides Insights into the Origins of Lignocellulose Decay Capabilities.</title>
        <authorList>
            <person name="Nagy L.G."/>
            <person name="Riley R."/>
            <person name="Tritt A."/>
            <person name="Adam C."/>
            <person name="Daum C."/>
            <person name="Floudas D."/>
            <person name="Sun H."/>
            <person name="Yadav J.S."/>
            <person name="Pangilinan J."/>
            <person name="Larsson K.H."/>
            <person name="Matsuura K."/>
            <person name="Barry K."/>
            <person name="Labutti K."/>
            <person name="Kuo R."/>
            <person name="Ohm R.A."/>
            <person name="Bhattacharya S.S."/>
            <person name="Shirouzu T."/>
            <person name="Yoshinaga Y."/>
            <person name="Martin F.M."/>
            <person name="Grigoriev I.V."/>
            <person name="Hibbett D.S."/>
        </authorList>
    </citation>
    <scope>NUCLEOTIDE SEQUENCE [LARGE SCALE GENOMIC DNA]</scope>
    <source>
        <strain evidence="5 6">HHB14362 ss-1</strain>
    </source>
</reference>
<evidence type="ECO:0000256" key="2">
    <source>
        <dbReference type="ARBA" id="ARBA00009265"/>
    </source>
</evidence>
<dbReference type="PANTHER" id="PTHR13471:SF0">
    <property type="entry name" value="NUCLEAR EXOSOME REGULATOR NRDE2"/>
    <property type="match status" value="1"/>
</dbReference>
<feature type="compositionally biased region" description="Low complexity" evidence="4">
    <location>
        <begin position="1"/>
        <end position="17"/>
    </location>
</feature>
<dbReference type="OrthoDB" id="297219at2759"/>
<accession>A0A165W577</accession>
<dbReference type="FunCoup" id="A0A165W577">
    <property type="interactions" value="273"/>
</dbReference>
<feature type="compositionally biased region" description="Basic and acidic residues" evidence="4">
    <location>
        <begin position="45"/>
        <end position="89"/>
    </location>
</feature>
<dbReference type="SUPFAM" id="SSF48452">
    <property type="entry name" value="TPR-like"/>
    <property type="match status" value="2"/>
</dbReference>